<dbReference type="EC" id="2.4.1.12" evidence="11"/>
<keyword evidence="2 11" id="KW-1003">Cell membrane</keyword>
<keyword evidence="5 11" id="KW-0808">Transferase</keyword>
<feature type="transmembrane region" description="Helical" evidence="11">
    <location>
        <begin position="452"/>
        <end position="472"/>
    </location>
</feature>
<feature type="transmembrane region" description="Helical" evidence="11">
    <location>
        <begin position="44"/>
        <end position="62"/>
    </location>
</feature>
<dbReference type="Pfam" id="PF07238">
    <property type="entry name" value="PilZ"/>
    <property type="match status" value="1"/>
</dbReference>
<evidence type="ECO:0000256" key="2">
    <source>
        <dbReference type="ARBA" id="ARBA00022475"/>
    </source>
</evidence>
<comment type="caution">
    <text evidence="14">The sequence shown here is derived from an EMBL/GenBank/DDBJ whole genome shotgun (WGS) entry which is preliminary data.</text>
</comment>
<dbReference type="CDD" id="cd06421">
    <property type="entry name" value="CESA_CelA_like"/>
    <property type="match status" value="1"/>
</dbReference>
<evidence type="ECO:0000256" key="5">
    <source>
        <dbReference type="ARBA" id="ARBA00022679"/>
    </source>
</evidence>
<keyword evidence="3 11" id="KW-0997">Cell inner membrane</keyword>
<dbReference type="GO" id="GO:0006011">
    <property type="term" value="P:UDP-alpha-D-glucose metabolic process"/>
    <property type="evidence" value="ECO:0007669"/>
    <property type="project" value="InterPro"/>
</dbReference>
<accession>A0A062VMZ8</accession>
<evidence type="ECO:0000256" key="4">
    <source>
        <dbReference type="ARBA" id="ARBA00022676"/>
    </source>
</evidence>
<evidence type="ECO:0000259" key="13">
    <source>
        <dbReference type="Pfam" id="PF13632"/>
    </source>
</evidence>
<evidence type="ECO:0000256" key="6">
    <source>
        <dbReference type="ARBA" id="ARBA00022692"/>
    </source>
</evidence>
<protein>
    <recommendedName>
        <fullName evidence="11">Cellulose synthase catalytic subunit [UDP-forming]</fullName>
        <ecNumber evidence="11">2.4.1.12</ecNumber>
    </recommendedName>
</protein>
<organism evidence="14 15">
    <name type="scientific">Hyphomonas polymorpha PS728</name>
    <dbReference type="NCBI Taxonomy" id="1280954"/>
    <lineage>
        <taxon>Bacteria</taxon>
        <taxon>Pseudomonadati</taxon>
        <taxon>Pseudomonadota</taxon>
        <taxon>Alphaproteobacteria</taxon>
        <taxon>Hyphomonadales</taxon>
        <taxon>Hyphomonadaceae</taxon>
        <taxon>Hyphomonas</taxon>
    </lineage>
</organism>
<feature type="transmembrane region" description="Helical" evidence="11">
    <location>
        <begin position="20"/>
        <end position="38"/>
    </location>
</feature>
<dbReference type="InterPro" id="IPR001173">
    <property type="entry name" value="Glyco_trans_2-like"/>
</dbReference>
<name>A0A062VMZ8_9PROT</name>
<feature type="transmembrane region" description="Helical" evidence="11">
    <location>
        <begin position="98"/>
        <end position="124"/>
    </location>
</feature>
<reference evidence="14 15" key="1">
    <citation type="journal article" date="2014" name="Antonie Van Leeuwenhoek">
        <title>Hyphomonas beringensis sp. nov. and Hyphomonas chukchiensis sp. nov., isolated from surface seawater of the Bering Sea and Chukchi Sea.</title>
        <authorList>
            <person name="Li C."/>
            <person name="Lai Q."/>
            <person name="Li G."/>
            <person name="Dong C."/>
            <person name="Wang J."/>
            <person name="Liao Y."/>
            <person name="Shao Z."/>
        </authorList>
    </citation>
    <scope>NUCLEOTIDE SEQUENCE [LARGE SCALE GENOMIC DNA]</scope>
    <source>
        <strain evidence="14 15">PS728</strain>
    </source>
</reference>
<dbReference type="Proteomes" id="UP000027100">
    <property type="component" value="Unassembled WGS sequence"/>
</dbReference>
<keyword evidence="11" id="KW-0973">c-di-GMP</keyword>
<proteinExistence type="predicted"/>
<dbReference type="UniPathway" id="UPA00694"/>
<dbReference type="SUPFAM" id="SSF141371">
    <property type="entry name" value="PilZ domain-like"/>
    <property type="match status" value="1"/>
</dbReference>
<dbReference type="PANTHER" id="PTHR43867">
    <property type="entry name" value="CELLULOSE SYNTHASE CATALYTIC SUBUNIT A [UDP-FORMING]"/>
    <property type="match status" value="1"/>
</dbReference>
<dbReference type="AlphaFoldDB" id="A0A062VMZ8"/>
<dbReference type="RefSeq" id="WP_051612267.1">
    <property type="nucleotide sequence ID" value="NZ_ARYM01000004.1"/>
</dbReference>
<evidence type="ECO:0000256" key="8">
    <source>
        <dbReference type="ARBA" id="ARBA00022989"/>
    </source>
</evidence>
<dbReference type="InterPro" id="IPR029044">
    <property type="entry name" value="Nucleotide-diphossugar_trans"/>
</dbReference>
<evidence type="ECO:0000256" key="10">
    <source>
        <dbReference type="ARBA" id="ARBA00048682"/>
    </source>
</evidence>
<dbReference type="InterPro" id="IPR009875">
    <property type="entry name" value="PilZ_domain"/>
</dbReference>
<keyword evidence="6 11" id="KW-0812">Transmembrane</keyword>
<dbReference type="NCBIfam" id="TIGR03030">
    <property type="entry name" value="CelA"/>
    <property type="match status" value="1"/>
</dbReference>
<dbReference type="SUPFAM" id="SSF53448">
    <property type="entry name" value="Nucleotide-diphospho-sugar transferases"/>
    <property type="match status" value="1"/>
</dbReference>
<dbReference type="eggNOG" id="COG1215">
    <property type="taxonomic scope" value="Bacteria"/>
</dbReference>
<dbReference type="GO" id="GO:0035438">
    <property type="term" value="F:cyclic-di-GMP binding"/>
    <property type="evidence" value="ECO:0007669"/>
    <property type="project" value="InterPro"/>
</dbReference>
<sequence length="732" mass="80720">MAYGDTSRPSGLPASRFAPLRTVSGLIALGLIAVIAAAPVPDAVQVQLCVATIATYFLMGWLRPTGGPFRVFVALLIIFTSTRYMIWRVTETMPTDSALSIAGGIFLLGAESYGYVLLLLSTFLSVDVYKRAPRPAPVSARRSPTVDILVPSYNEPDELLEVTLTAALNVSYPAGRMKVYLLDDGGTLSKRTQSDPVKAAEAEARHERLKTMCDRLGANYLTREKNEHAKAGNINAALKETSGDLVLILDADHVPAADILVRTVGYFVDDPKVFLVQTPHFFLNPDPLERNLGTFREMPSENEMFYSVIQRGLDGLNASFFCGSAAVLRREHIMEIGGIQGDTITEDAETALELHARGYRSVYVDRPMVAGLSPETFSGFITQRMRWTQGMIQIFILKNPLLKRGLSLSQRIGYLNSCFYWFFPLARLTFILAPLLYLLLGIQVYVGDFSDFLMYGLPHIVGALMLSSILYGHTRWAFASELYEVVQSIHCSGAILQVLRNPRAPSFAVTPKGENLSENFVSPLARPFYVLIALVGLGQVVGLVRLFHDPVGAGVITVLLLWNTFHLLLLISALGVLYERSQQRAFPRFEVSRSVLLGLGDTDIQAQMSDVSITGMGCLVPPVAAHRFTEGETLTIDARELGASNASFLSLKVLSVFDTPEGQKLGLSFIIETREQWAAIVTLMYARSENWKQFRDARANTEHMGAKIARLIRSSLSQALGHIRAVTREVRS</sequence>
<dbReference type="STRING" id="1280954.HPO_04385"/>
<dbReference type="Gene3D" id="2.40.10.220">
    <property type="entry name" value="predicted glycosyltransferase like domains"/>
    <property type="match status" value="1"/>
</dbReference>
<evidence type="ECO:0000256" key="1">
    <source>
        <dbReference type="ARBA" id="ARBA00004429"/>
    </source>
</evidence>
<comment type="subcellular location">
    <subcellularLocation>
        <location evidence="1">Cell inner membrane</location>
        <topology evidence="1">Multi-pass membrane protein</topology>
    </subcellularLocation>
</comment>
<evidence type="ECO:0000259" key="12">
    <source>
        <dbReference type="Pfam" id="PF07238"/>
    </source>
</evidence>
<dbReference type="InterPro" id="IPR003919">
    <property type="entry name" value="Cell_synth_A"/>
</dbReference>
<keyword evidence="15" id="KW-1185">Reference proteome</keyword>
<dbReference type="EMBL" id="ARYM01000004">
    <property type="protein sequence ID" value="KCZ99596.1"/>
    <property type="molecule type" value="Genomic_DNA"/>
</dbReference>
<comment type="cofactor">
    <cofactor evidence="11">
        <name>Mg(2+)</name>
        <dbReference type="ChEBI" id="CHEBI:18420"/>
    </cofactor>
</comment>
<keyword evidence="7 11" id="KW-0135">Cellulose biosynthesis</keyword>
<evidence type="ECO:0000256" key="11">
    <source>
        <dbReference type="RuleBase" id="RU365020"/>
    </source>
</evidence>
<dbReference type="PRINTS" id="PR01439">
    <property type="entry name" value="CELLSNTHASEA"/>
</dbReference>
<keyword evidence="9 11" id="KW-0472">Membrane</keyword>
<dbReference type="GO" id="GO:0030244">
    <property type="term" value="P:cellulose biosynthetic process"/>
    <property type="evidence" value="ECO:0007669"/>
    <property type="project" value="UniProtKB-KW"/>
</dbReference>
<feature type="transmembrane region" description="Helical" evidence="11">
    <location>
        <begin position="528"/>
        <end position="547"/>
    </location>
</feature>
<dbReference type="Gene3D" id="3.90.550.10">
    <property type="entry name" value="Spore Coat Polysaccharide Biosynthesis Protein SpsA, Chain A"/>
    <property type="match status" value="1"/>
</dbReference>
<dbReference type="PANTHER" id="PTHR43867:SF2">
    <property type="entry name" value="CELLULOSE SYNTHASE CATALYTIC SUBUNIT A [UDP-FORMING]"/>
    <property type="match status" value="1"/>
</dbReference>
<evidence type="ECO:0000256" key="9">
    <source>
        <dbReference type="ARBA" id="ARBA00023136"/>
    </source>
</evidence>
<evidence type="ECO:0000313" key="15">
    <source>
        <dbReference type="Proteomes" id="UP000027100"/>
    </source>
</evidence>
<feature type="transmembrane region" description="Helical" evidence="11">
    <location>
        <begin position="418"/>
        <end position="440"/>
    </location>
</feature>
<dbReference type="OrthoDB" id="9806824at2"/>
<feature type="domain" description="Glycosyltransferase 2-like" evidence="13">
    <location>
        <begin position="245"/>
        <end position="440"/>
    </location>
</feature>
<dbReference type="InterPro" id="IPR050321">
    <property type="entry name" value="Glycosyltr_2/OpgH_subfam"/>
</dbReference>
<keyword evidence="8 11" id="KW-1133">Transmembrane helix</keyword>
<evidence type="ECO:0000256" key="3">
    <source>
        <dbReference type="ARBA" id="ARBA00022519"/>
    </source>
</evidence>
<dbReference type="GO" id="GO:0005886">
    <property type="term" value="C:plasma membrane"/>
    <property type="evidence" value="ECO:0007669"/>
    <property type="project" value="UniProtKB-SubCell"/>
</dbReference>
<gene>
    <name evidence="14" type="ORF">HPO_04385</name>
</gene>
<comment type="catalytic activity">
    <reaction evidence="10 11">
        <text>[(1-&gt;4)-beta-D-glucosyl](n) + UDP-alpha-D-glucose = [(1-&gt;4)-beta-D-glucosyl](n+1) + UDP + H(+)</text>
        <dbReference type="Rhea" id="RHEA:19929"/>
        <dbReference type="Rhea" id="RHEA-COMP:10033"/>
        <dbReference type="Rhea" id="RHEA-COMP:10034"/>
        <dbReference type="ChEBI" id="CHEBI:15378"/>
        <dbReference type="ChEBI" id="CHEBI:18246"/>
        <dbReference type="ChEBI" id="CHEBI:58223"/>
        <dbReference type="ChEBI" id="CHEBI:58885"/>
        <dbReference type="EC" id="2.4.1.12"/>
    </reaction>
</comment>
<keyword evidence="4 11" id="KW-0328">Glycosyltransferase</keyword>
<feature type="transmembrane region" description="Helical" evidence="11">
    <location>
        <begin position="553"/>
        <end position="578"/>
    </location>
</feature>
<feature type="transmembrane region" description="Helical" evidence="11">
    <location>
        <begin position="69"/>
        <end position="86"/>
    </location>
</feature>
<comment type="function">
    <text evidence="11">Catalytic subunit of cellulose synthase. It polymerizes uridine 5'-diphosphate glucose to cellulose.</text>
</comment>
<dbReference type="GO" id="GO:0016760">
    <property type="term" value="F:cellulose synthase (UDP-forming) activity"/>
    <property type="evidence" value="ECO:0007669"/>
    <property type="project" value="UniProtKB-EC"/>
</dbReference>
<comment type="pathway">
    <text evidence="11">Glycan metabolism; bacterial cellulose biosynthesis.</text>
</comment>
<dbReference type="PATRIC" id="fig|1280954.3.peg.890"/>
<evidence type="ECO:0000313" key="14">
    <source>
        <dbReference type="EMBL" id="KCZ99596.1"/>
    </source>
</evidence>
<feature type="domain" description="PilZ" evidence="12">
    <location>
        <begin position="582"/>
        <end position="685"/>
    </location>
</feature>
<evidence type="ECO:0000256" key="7">
    <source>
        <dbReference type="ARBA" id="ARBA00022916"/>
    </source>
</evidence>
<dbReference type="Pfam" id="PF13632">
    <property type="entry name" value="Glyco_trans_2_3"/>
    <property type="match status" value="1"/>
</dbReference>